<proteinExistence type="predicted"/>
<gene>
    <name evidence="1" type="ORF">GRI35_06870</name>
</gene>
<sequence length="137" mass="15042">MKPLAPLFLFALAGCSQLSGSGPDYGRDEAIAGAAFRAEAFETYAKLNPVCPYTANTDQLARYAEPAERFQKLRDWVADTPFAVDLAIVEGRFNHFWSVNTAECGPTDNEESMAAFNAELEDLNRRLAALEKMAGMI</sequence>
<comment type="caution">
    <text evidence="1">The sequence shown here is derived from an EMBL/GenBank/DDBJ whole genome shotgun (WGS) entry which is preliminary data.</text>
</comment>
<dbReference type="EMBL" id="WTYZ01000001">
    <property type="protein sequence ID" value="MXO83087.1"/>
    <property type="molecule type" value="Genomic_DNA"/>
</dbReference>
<dbReference type="RefSeq" id="WP_160613471.1">
    <property type="nucleotide sequence ID" value="NZ_JAUFQM010000001.1"/>
</dbReference>
<keyword evidence="2" id="KW-1185">Reference proteome</keyword>
<name>A0A844Z7N1_9SPHN</name>
<organism evidence="1 2">
    <name type="scientific">Pontixanthobacter aestiaquae</name>
    <dbReference type="NCBI Taxonomy" id="1509367"/>
    <lineage>
        <taxon>Bacteria</taxon>
        <taxon>Pseudomonadati</taxon>
        <taxon>Pseudomonadota</taxon>
        <taxon>Alphaproteobacteria</taxon>
        <taxon>Sphingomonadales</taxon>
        <taxon>Erythrobacteraceae</taxon>
        <taxon>Pontixanthobacter</taxon>
    </lineage>
</organism>
<evidence type="ECO:0000313" key="1">
    <source>
        <dbReference type="EMBL" id="MXO83087.1"/>
    </source>
</evidence>
<dbReference type="AlphaFoldDB" id="A0A844Z7N1"/>
<reference evidence="1 2" key="1">
    <citation type="submission" date="2019-12" db="EMBL/GenBank/DDBJ databases">
        <title>Genomic-based taxomic classification of the family Erythrobacteraceae.</title>
        <authorList>
            <person name="Xu L."/>
        </authorList>
    </citation>
    <scope>NUCLEOTIDE SEQUENCE [LARGE SCALE GENOMIC DNA]</scope>
    <source>
        <strain evidence="1 2">KCTC 42006</strain>
    </source>
</reference>
<dbReference type="Proteomes" id="UP000460290">
    <property type="component" value="Unassembled WGS sequence"/>
</dbReference>
<dbReference type="PROSITE" id="PS51257">
    <property type="entry name" value="PROKAR_LIPOPROTEIN"/>
    <property type="match status" value="1"/>
</dbReference>
<dbReference type="OrthoDB" id="9846494at2"/>
<accession>A0A844Z7N1</accession>
<evidence type="ECO:0000313" key="2">
    <source>
        <dbReference type="Proteomes" id="UP000460290"/>
    </source>
</evidence>
<protein>
    <submittedName>
        <fullName evidence="1">Uncharacterized protein</fullName>
    </submittedName>
</protein>